<dbReference type="RefSeq" id="WP_206717738.1">
    <property type="nucleotide sequence ID" value="NZ_CP071091.1"/>
</dbReference>
<feature type="signal peptide" evidence="2">
    <location>
        <begin position="1"/>
        <end position="24"/>
    </location>
</feature>
<proteinExistence type="predicted"/>
<gene>
    <name evidence="3" type="ORF">JY572_08420</name>
</gene>
<dbReference type="EMBL" id="CP071091">
    <property type="protein sequence ID" value="QSQ16059.1"/>
    <property type="molecule type" value="Genomic_DNA"/>
</dbReference>
<name>A0ABX7NCD8_9BACT</name>
<keyword evidence="1" id="KW-1133">Transmembrane helix</keyword>
<sequence length="269" mass="28641">MTVRLLVVVLLGVSACATTSQSDAYTGPGSCEQGAELPCAEWGAKLLREGDRPRAIEAYGKSCETGNLSSCMTEGRLRKEAGDYSGAEKPLRKVYETDDPQAAEVLAEVYEARGGVGDRQAAEDLRHAAPALNKPATEVMYAFRATTEHGARGELSFNLQPMAFLDRRLGFGANVVLGGGRSAEFNGTFAYQHYVSDWLVPYGKMMLGKMQDGDYHAMNMGGEVGAKLCLEDIGHLNMALGVSRGSGGYFSIGIGINGIIALAILAGMR</sequence>
<evidence type="ECO:0000256" key="1">
    <source>
        <dbReference type="SAM" id="Phobius"/>
    </source>
</evidence>
<dbReference type="Proteomes" id="UP000663090">
    <property type="component" value="Chromosome"/>
</dbReference>
<reference evidence="3 4" key="1">
    <citation type="submission" date="2021-02" db="EMBL/GenBank/DDBJ databases">
        <title>De Novo genome assembly of isolated myxobacteria.</title>
        <authorList>
            <person name="Stevens D.C."/>
        </authorList>
    </citation>
    <scope>NUCLEOTIDE SEQUENCE [LARGE SCALE GENOMIC DNA]</scope>
    <source>
        <strain evidence="3 4">SCHIC003</strain>
    </source>
</reference>
<feature type="transmembrane region" description="Helical" evidence="1">
    <location>
        <begin position="248"/>
        <end position="268"/>
    </location>
</feature>
<dbReference type="PROSITE" id="PS51257">
    <property type="entry name" value="PROKAR_LIPOPROTEIN"/>
    <property type="match status" value="1"/>
</dbReference>
<dbReference type="InterPro" id="IPR011990">
    <property type="entry name" value="TPR-like_helical_dom_sf"/>
</dbReference>
<accession>A0ABX7NCD8</accession>
<dbReference type="SUPFAM" id="SSF81901">
    <property type="entry name" value="HCP-like"/>
    <property type="match status" value="1"/>
</dbReference>
<evidence type="ECO:0008006" key="5">
    <source>
        <dbReference type="Google" id="ProtNLM"/>
    </source>
</evidence>
<keyword evidence="1" id="KW-0472">Membrane</keyword>
<evidence type="ECO:0000256" key="2">
    <source>
        <dbReference type="SAM" id="SignalP"/>
    </source>
</evidence>
<organism evidence="3 4">
    <name type="scientific">Myxococcus landrumensis</name>
    <dbReference type="NCBI Taxonomy" id="2813577"/>
    <lineage>
        <taxon>Bacteria</taxon>
        <taxon>Pseudomonadati</taxon>
        <taxon>Myxococcota</taxon>
        <taxon>Myxococcia</taxon>
        <taxon>Myxococcales</taxon>
        <taxon>Cystobacterineae</taxon>
        <taxon>Myxococcaceae</taxon>
        <taxon>Myxococcus</taxon>
    </lineage>
</organism>
<protein>
    <recommendedName>
        <fullName evidence="5">Lipoprotein</fullName>
    </recommendedName>
</protein>
<feature type="chain" id="PRO_5047113110" description="Lipoprotein" evidence="2">
    <location>
        <begin position="25"/>
        <end position="269"/>
    </location>
</feature>
<evidence type="ECO:0000313" key="4">
    <source>
        <dbReference type="Proteomes" id="UP000663090"/>
    </source>
</evidence>
<keyword evidence="4" id="KW-1185">Reference proteome</keyword>
<keyword evidence="1" id="KW-0812">Transmembrane</keyword>
<keyword evidence="2" id="KW-0732">Signal</keyword>
<dbReference type="Gene3D" id="1.25.40.10">
    <property type="entry name" value="Tetratricopeptide repeat domain"/>
    <property type="match status" value="1"/>
</dbReference>
<evidence type="ECO:0000313" key="3">
    <source>
        <dbReference type="EMBL" id="QSQ16059.1"/>
    </source>
</evidence>